<dbReference type="GO" id="GO:0046872">
    <property type="term" value="F:metal ion binding"/>
    <property type="evidence" value="ECO:0007669"/>
    <property type="project" value="UniProtKB-KW"/>
</dbReference>
<dbReference type="InterPro" id="IPR032466">
    <property type="entry name" value="Metal_Hydrolase"/>
</dbReference>
<feature type="binding site" evidence="10">
    <location>
        <begin position="230"/>
        <end position="231"/>
    </location>
    <ligand>
        <name>substrate</name>
    </ligand>
</feature>
<dbReference type="InterPro" id="IPR003764">
    <property type="entry name" value="GlcNAc_6-P_deAcase"/>
</dbReference>
<dbReference type="Pfam" id="PF01979">
    <property type="entry name" value="Amidohydro_1"/>
    <property type="match status" value="1"/>
</dbReference>
<evidence type="ECO:0000256" key="2">
    <source>
        <dbReference type="ARBA" id="ARBA00011899"/>
    </source>
</evidence>
<dbReference type="SUPFAM" id="SSF51338">
    <property type="entry name" value="Composite domain of metallo-dependent hydrolases"/>
    <property type="match status" value="1"/>
</dbReference>
<comment type="catalytic activity">
    <reaction evidence="7 8">
        <text>N-acetyl-D-glucosamine 6-phosphate + H2O = D-glucosamine 6-phosphate + acetate</text>
        <dbReference type="Rhea" id="RHEA:22936"/>
        <dbReference type="ChEBI" id="CHEBI:15377"/>
        <dbReference type="ChEBI" id="CHEBI:30089"/>
        <dbReference type="ChEBI" id="CHEBI:57513"/>
        <dbReference type="ChEBI" id="CHEBI:58725"/>
        <dbReference type="EC" id="3.5.1.25"/>
    </reaction>
</comment>
<evidence type="ECO:0000256" key="11">
    <source>
        <dbReference type="PIRSR" id="PIRSR038994-3"/>
    </source>
</evidence>
<accession>A0A1B6M6N7</accession>
<feature type="active site" description="Proton donor/acceptor" evidence="9">
    <location>
        <position position="286"/>
    </location>
</feature>
<feature type="binding site" evidence="10">
    <location>
        <position position="150"/>
    </location>
    <ligand>
        <name>substrate</name>
    </ligand>
</feature>
<proteinExistence type="inferred from homology"/>
<evidence type="ECO:0000259" key="12">
    <source>
        <dbReference type="Pfam" id="PF01979"/>
    </source>
</evidence>
<dbReference type="EMBL" id="GEBQ01008387">
    <property type="protein sequence ID" value="JAT31590.1"/>
    <property type="molecule type" value="Transcribed_RNA"/>
</dbReference>
<dbReference type="GO" id="GO:0106279">
    <property type="term" value="P:negative regulation of UDP-N-acetylglucosamine biosynthetic process"/>
    <property type="evidence" value="ECO:0007669"/>
    <property type="project" value="UniProtKB-ARBA"/>
</dbReference>
<dbReference type="EC" id="3.5.1.25" evidence="2 8"/>
<dbReference type="NCBIfam" id="TIGR00221">
    <property type="entry name" value="nagA"/>
    <property type="match status" value="1"/>
</dbReference>
<dbReference type="InterPro" id="IPR011059">
    <property type="entry name" value="Metal-dep_hydrolase_composite"/>
</dbReference>
<dbReference type="InterPro" id="IPR006680">
    <property type="entry name" value="Amidohydro-rel"/>
</dbReference>
<comment type="cofactor">
    <cofactor evidence="11">
        <name>a divalent metal cation</name>
        <dbReference type="ChEBI" id="CHEBI:60240"/>
    </cofactor>
    <text evidence="11">Binds 1 divalent metal cation per subunit.</text>
</comment>
<evidence type="ECO:0000256" key="6">
    <source>
        <dbReference type="ARBA" id="ARBA00023277"/>
    </source>
</evidence>
<dbReference type="FunFam" id="3.20.20.140:FF:000023">
    <property type="entry name" value="N-acetylglucosamine-6-phosphate deacetylase"/>
    <property type="match status" value="1"/>
</dbReference>
<organism evidence="13">
    <name type="scientific">Graphocephala atropunctata</name>
    <dbReference type="NCBI Taxonomy" id="36148"/>
    <lineage>
        <taxon>Eukaryota</taxon>
        <taxon>Metazoa</taxon>
        <taxon>Ecdysozoa</taxon>
        <taxon>Arthropoda</taxon>
        <taxon>Hexapoda</taxon>
        <taxon>Insecta</taxon>
        <taxon>Pterygota</taxon>
        <taxon>Neoptera</taxon>
        <taxon>Paraneoptera</taxon>
        <taxon>Hemiptera</taxon>
        <taxon>Auchenorrhyncha</taxon>
        <taxon>Membracoidea</taxon>
        <taxon>Cicadellidae</taxon>
        <taxon>Cicadellinae</taxon>
        <taxon>Cicadellini</taxon>
        <taxon>Graphocephala</taxon>
    </lineage>
</organism>
<feature type="binding site" evidence="11">
    <location>
        <position position="139"/>
    </location>
    <ligand>
        <name>Zn(2+)</name>
        <dbReference type="ChEBI" id="CHEBI:29105"/>
    </ligand>
</feature>
<feature type="binding site" evidence="10">
    <location>
        <position position="264"/>
    </location>
    <ligand>
        <name>substrate</name>
    </ligand>
</feature>
<comment type="similarity">
    <text evidence="1 8">Belongs to the metallo-dependent hydrolases superfamily. NagA family.</text>
</comment>
<evidence type="ECO:0000256" key="1">
    <source>
        <dbReference type="ARBA" id="ARBA00010716"/>
    </source>
</evidence>
<name>A0A1B6M6N7_9HEMI</name>
<evidence type="ECO:0000256" key="10">
    <source>
        <dbReference type="PIRSR" id="PIRSR038994-2"/>
    </source>
</evidence>
<feature type="domain" description="Amidohydrolase-related" evidence="12">
    <location>
        <begin position="59"/>
        <end position="393"/>
    </location>
</feature>
<keyword evidence="5 8" id="KW-0378">Hydrolase</keyword>
<dbReference type="Gene3D" id="3.20.20.140">
    <property type="entry name" value="Metal-dependent hydrolases"/>
    <property type="match status" value="1"/>
</dbReference>
<dbReference type="GO" id="GO:0006046">
    <property type="term" value="P:N-acetylglucosamine catabolic process"/>
    <property type="evidence" value="ECO:0007669"/>
    <property type="project" value="TreeGrafter"/>
</dbReference>
<dbReference type="AlphaFoldDB" id="A0A1B6M6N7"/>
<feature type="binding site" evidence="11">
    <location>
        <position position="227"/>
    </location>
    <ligand>
        <name>Zn(2+)</name>
        <dbReference type="ChEBI" id="CHEBI:29105"/>
    </ligand>
</feature>
<evidence type="ECO:0000313" key="13">
    <source>
        <dbReference type="EMBL" id="JAT31590.1"/>
    </source>
</evidence>
<feature type="binding site" evidence="10">
    <location>
        <begin position="320"/>
        <end position="322"/>
    </location>
    <ligand>
        <name>substrate</name>
    </ligand>
</feature>
<dbReference type="PANTHER" id="PTHR11113">
    <property type="entry name" value="N-ACETYLGLUCOSAMINE-6-PHOSPHATE DEACETYLASE"/>
    <property type="match status" value="1"/>
</dbReference>
<keyword evidence="4 11" id="KW-0479">Metal-binding</keyword>
<dbReference type="Gene3D" id="2.30.40.10">
    <property type="entry name" value="Urease, subunit C, domain 1"/>
    <property type="match status" value="1"/>
</dbReference>
<gene>
    <name evidence="13" type="ORF">g.1746</name>
</gene>
<dbReference type="SUPFAM" id="SSF51556">
    <property type="entry name" value="Metallo-dependent hydrolases"/>
    <property type="match status" value="1"/>
</dbReference>
<dbReference type="PIRSF" id="PIRSF038994">
    <property type="entry name" value="NagA"/>
    <property type="match status" value="1"/>
</dbReference>
<evidence type="ECO:0000256" key="4">
    <source>
        <dbReference type="ARBA" id="ARBA00022723"/>
    </source>
</evidence>
<feature type="binding site" evidence="11">
    <location>
        <position position="206"/>
    </location>
    <ligand>
        <name>Zn(2+)</name>
        <dbReference type="ChEBI" id="CHEBI:29105"/>
    </ligand>
</feature>
<evidence type="ECO:0000256" key="3">
    <source>
        <dbReference type="ARBA" id="ARBA00018029"/>
    </source>
</evidence>
<dbReference type="GO" id="GO:0019262">
    <property type="term" value="P:N-acetylneuraminate catabolic process"/>
    <property type="evidence" value="ECO:0007669"/>
    <property type="project" value="UniProtKB-ARBA"/>
</dbReference>
<dbReference type="PANTHER" id="PTHR11113:SF14">
    <property type="entry name" value="N-ACETYLGLUCOSAMINE-6-PHOSPHATE DEACETYLASE"/>
    <property type="match status" value="1"/>
</dbReference>
<feature type="binding site" evidence="10">
    <location>
        <position position="238"/>
    </location>
    <ligand>
        <name>substrate</name>
    </ligand>
</feature>
<dbReference type="CDD" id="cd00854">
    <property type="entry name" value="NagA"/>
    <property type="match status" value="1"/>
</dbReference>
<protein>
    <recommendedName>
        <fullName evidence="3 8">N-acetylglucosamine-6-phosphate deacetylase</fullName>
        <ecNumber evidence="2 8">3.5.1.25</ecNumber>
    </recommendedName>
</protein>
<evidence type="ECO:0000256" key="5">
    <source>
        <dbReference type="ARBA" id="ARBA00022801"/>
    </source>
</evidence>
<dbReference type="GO" id="GO:0008448">
    <property type="term" value="F:N-acetylglucosamine-6-phosphate deacetylase activity"/>
    <property type="evidence" value="ECO:0007669"/>
    <property type="project" value="UniProtKB-UniRule"/>
</dbReference>
<evidence type="ECO:0000256" key="7">
    <source>
        <dbReference type="ARBA" id="ARBA00047647"/>
    </source>
</evidence>
<sequence>MVKTKHETVQFINCNILRDHRIIKEDLWVRNGKIINPEKIFFDEKIQSDEKIDCHGSLIAAGFIDVQINGGFGVDFTHNTDDVEMGLQKVAKEILSHGVTSFCPTLVTSVPGTYRKVIPKIKKAVGGTHGANVLGIHLEGPFINPEKRGAHDPGAIHTLEKGMEAVRNMYGNLEDVRIVTLAPEIAGAMDIIPGLISKGITVSLGHSTADLQMGEDAARHGASLITHLFNAMLPFHHRDPGLVGLLTTDNAPSVYYGIIADGVHTHPAALRIAWHAHPKGVVLVTDAISALGLPEGTHHLGELSVEVKEGKAFIAGTSTLCGSIASMDQCVRFFRHAASCSVVEALEAASLHPARALGLDATKGTLSFNADADFVLLSEDLRVKSTWIAGRCVYPSS</sequence>
<evidence type="ECO:0000256" key="9">
    <source>
        <dbReference type="PIRSR" id="PIRSR038994-1"/>
    </source>
</evidence>
<evidence type="ECO:0000256" key="8">
    <source>
        <dbReference type="PIRNR" id="PIRNR038994"/>
    </source>
</evidence>
<keyword evidence="6 8" id="KW-0119">Carbohydrate metabolism</keyword>
<reference evidence="13" key="1">
    <citation type="submission" date="2015-11" db="EMBL/GenBank/DDBJ databases">
        <title>De novo transcriptome assembly of four potential Pierce s Disease insect vectors from Arizona vineyards.</title>
        <authorList>
            <person name="Tassone E.E."/>
        </authorList>
    </citation>
    <scope>NUCLEOTIDE SEQUENCE</scope>
</reference>